<comment type="caution">
    <text evidence="1">The sequence shown here is derived from an EMBL/GenBank/DDBJ whole genome shotgun (WGS) entry which is preliminary data.</text>
</comment>
<accession>A0A4Q7Z7Y6</accession>
<dbReference type="RefSeq" id="WP_130513776.1">
    <property type="nucleotide sequence ID" value="NZ_SHKY01000002.1"/>
</dbReference>
<sequence length="278" mass="28690">MTPGTGPRIIASAGELAAAAAAVDPAAPVYLEPDETEPGAEPDDQDTWVVLAQATAVPAGEDGGPAGPGERIAVHEVTDPDGGVHRHLASTTVLTLRSRHLATAGVIGPSAMPADPDQRRLDAFEDDDKTRYLMELVDAVTGLRDELADGHEHDGFGPAAWRRLQQAQAALEQAARHIDAATVYGHTCGLVSAGIVDDDQPCLTAHIDKTFVYIPALACDECGCPRHAAAVLAGNPDAVVTKISDGARATLAGLLPAGTEVPGDAARLGECDRDEPTA</sequence>
<gene>
    <name evidence="1" type="ORF">EV385_6655</name>
</gene>
<evidence type="ECO:0000313" key="2">
    <source>
        <dbReference type="Proteomes" id="UP000292564"/>
    </source>
</evidence>
<dbReference type="AlphaFoldDB" id="A0A4Q7Z7Y6"/>
<protein>
    <submittedName>
        <fullName evidence="1">Uncharacterized protein</fullName>
    </submittedName>
</protein>
<reference evidence="1 2" key="1">
    <citation type="submission" date="2019-02" db="EMBL/GenBank/DDBJ databases">
        <title>Sequencing the genomes of 1000 actinobacteria strains.</title>
        <authorList>
            <person name="Klenk H.-P."/>
        </authorList>
    </citation>
    <scope>NUCLEOTIDE SEQUENCE [LARGE SCALE GENOMIC DNA]</scope>
    <source>
        <strain evidence="1 2">DSM 45162</strain>
    </source>
</reference>
<dbReference type="OrthoDB" id="9821252at2"/>
<organism evidence="1 2">
    <name type="scientific">Krasilnikovia cinnamomea</name>
    <dbReference type="NCBI Taxonomy" id="349313"/>
    <lineage>
        <taxon>Bacteria</taxon>
        <taxon>Bacillati</taxon>
        <taxon>Actinomycetota</taxon>
        <taxon>Actinomycetes</taxon>
        <taxon>Micromonosporales</taxon>
        <taxon>Micromonosporaceae</taxon>
        <taxon>Krasilnikovia</taxon>
    </lineage>
</organism>
<name>A0A4Q7Z7Y6_9ACTN</name>
<keyword evidence="2" id="KW-1185">Reference proteome</keyword>
<proteinExistence type="predicted"/>
<dbReference type="EMBL" id="SHKY01000002">
    <property type="protein sequence ID" value="RZU46580.1"/>
    <property type="molecule type" value="Genomic_DNA"/>
</dbReference>
<evidence type="ECO:0000313" key="1">
    <source>
        <dbReference type="EMBL" id="RZU46580.1"/>
    </source>
</evidence>
<dbReference type="Proteomes" id="UP000292564">
    <property type="component" value="Unassembled WGS sequence"/>
</dbReference>